<evidence type="ECO:0000256" key="1">
    <source>
        <dbReference type="SAM" id="Phobius"/>
    </source>
</evidence>
<dbReference type="Proteomes" id="UP000003167">
    <property type="component" value="Unassembled WGS sequence"/>
</dbReference>
<dbReference type="RefSeq" id="WP_008566632.1">
    <property type="nucleotide sequence ID" value="NZ_JH594514.1"/>
</dbReference>
<organism evidence="2 3">
    <name type="scientific">Segatella maculosa OT 289</name>
    <dbReference type="NCBI Taxonomy" id="999422"/>
    <lineage>
        <taxon>Bacteria</taxon>
        <taxon>Pseudomonadati</taxon>
        <taxon>Bacteroidota</taxon>
        <taxon>Bacteroidia</taxon>
        <taxon>Bacteroidales</taxon>
        <taxon>Prevotellaceae</taxon>
        <taxon>Segatella</taxon>
    </lineage>
</organism>
<feature type="transmembrane region" description="Helical" evidence="1">
    <location>
        <begin position="130"/>
        <end position="157"/>
    </location>
</feature>
<evidence type="ECO:0000313" key="2">
    <source>
        <dbReference type="EMBL" id="EHO65967.1"/>
    </source>
</evidence>
<comment type="caution">
    <text evidence="2">The sequence shown here is derived from an EMBL/GenBank/DDBJ whole genome shotgun (WGS) entry which is preliminary data.</text>
</comment>
<feature type="transmembrane region" description="Helical" evidence="1">
    <location>
        <begin position="96"/>
        <end position="118"/>
    </location>
</feature>
<keyword evidence="3" id="KW-1185">Reference proteome</keyword>
<dbReference type="AlphaFoldDB" id="H1HQQ2"/>
<proteinExistence type="predicted"/>
<dbReference type="STRING" id="999422.HMPREF9944_02496"/>
<protein>
    <recommendedName>
        <fullName evidence="4">AbgT transporter</fullName>
    </recommendedName>
</protein>
<dbReference type="HOGENOM" id="CLU_106177_0_0_10"/>
<sequence length="202" mass="22304">MKSKQRHRFLGYCMVALAVGQLIVILLSWLLSAAMPDLMIHSLLSSEGIRWFFGRFSYNVATPMTTWLIVATIAYGCISSSGLLGLHRPFDFRQRLALRLMALEIVIFVLVLALLTLVPHAVLLSIDGYVFSGILSASIIPYVSFCGCVASVSYALMSGKCSSVEDVFNMFCIGFRKLAPLFVLYVLATQLVCSVLFVISAW</sequence>
<dbReference type="OrthoDB" id="1111220at2"/>
<keyword evidence="1" id="KW-0472">Membrane</keyword>
<name>H1HQQ2_9BACT</name>
<evidence type="ECO:0008006" key="4">
    <source>
        <dbReference type="Google" id="ProtNLM"/>
    </source>
</evidence>
<gene>
    <name evidence="2" type="ORF">HMPREF9944_02496</name>
</gene>
<evidence type="ECO:0000313" key="3">
    <source>
        <dbReference type="Proteomes" id="UP000003167"/>
    </source>
</evidence>
<feature type="transmembrane region" description="Helical" evidence="1">
    <location>
        <begin position="178"/>
        <end position="199"/>
    </location>
</feature>
<feature type="transmembrane region" description="Helical" evidence="1">
    <location>
        <begin position="9"/>
        <end position="31"/>
    </location>
</feature>
<keyword evidence="1" id="KW-1133">Transmembrane helix</keyword>
<accession>H1HQQ2</accession>
<feature type="transmembrane region" description="Helical" evidence="1">
    <location>
        <begin position="64"/>
        <end position="84"/>
    </location>
</feature>
<reference evidence="2 3" key="1">
    <citation type="submission" date="2011-12" db="EMBL/GenBank/DDBJ databases">
        <title>The Genome Sequence of Prevotella maculosa OT 289.</title>
        <authorList>
            <consortium name="The Broad Institute Genome Sequencing Platform"/>
            <person name="Earl A."/>
            <person name="Ward D."/>
            <person name="Feldgarden M."/>
            <person name="Gevers D."/>
            <person name="Izard J."/>
            <person name="Blanton J.M."/>
            <person name="Mathney J."/>
            <person name="Tanner A.C."/>
            <person name="Dewhirst F.E."/>
            <person name="Young S.K."/>
            <person name="Zeng Q."/>
            <person name="Gargeya S."/>
            <person name="Fitzgerald M."/>
            <person name="Haas B."/>
            <person name="Abouelleil A."/>
            <person name="Alvarado L."/>
            <person name="Arachchi H.M."/>
            <person name="Berlin A."/>
            <person name="Chapman S.B."/>
            <person name="Gearin G."/>
            <person name="Goldberg J."/>
            <person name="Griggs A."/>
            <person name="Gujja S."/>
            <person name="Hansen M."/>
            <person name="Heiman D."/>
            <person name="Howarth C."/>
            <person name="Larimer J."/>
            <person name="Lui A."/>
            <person name="MacDonald P.J.P."/>
            <person name="McCowen C."/>
            <person name="Montmayeur A."/>
            <person name="Murphy C."/>
            <person name="Neiman D."/>
            <person name="Pearson M."/>
            <person name="Priest M."/>
            <person name="Roberts A."/>
            <person name="Saif S."/>
            <person name="Shea T."/>
            <person name="Sisk P."/>
            <person name="Stolte C."/>
            <person name="Sykes S."/>
            <person name="Wortman J."/>
            <person name="Nusbaum C."/>
            <person name="Birren B."/>
        </authorList>
    </citation>
    <scope>NUCLEOTIDE SEQUENCE [LARGE SCALE GENOMIC DNA]</scope>
    <source>
        <strain evidence="2 3">OT 289</strain>
    </source>
</reference>
<dbReference type="EMBL" id="AGEK01000048">
    <property type="protein sequence ID" value="EHO65967.1"/>
    <property type="molecule type" value="Genomic_DNA"/>
</dbReference>
<keyword evidence="1" id="KW-0812">Transmembrane</keyword>
<dbReference type="PATRIC" id="fig|999422.3.peg.2612"/>